<dbReference type="AlphaFoldDB" id="A0A9E2BJ14"/>
<comment type="caution">
    <text evidence="10">The sequence shown here is derived from an EMBL/GenBank/DDBJ whole genome shotgun (WGS) entry which is preliminary data.</text>
</comment>
<evidence type="ECO:0000313" key="10">
    <source>
        <dbReference type="EMBL" id="MBT9145686.1"/>
    </source>
</evidence>
<dbReference type="InterPro" id="IPR011006">
    <property type="entry name" value="CheY-like_superfamily"/>
</dbReference>
<dbReference type="Proteomes" id="UP000811545">
    <property type="component" value="Unassembled WGS sequence"/>
</dbReference>
<protein>
    <submittedName>
        <fullName evidence="10">Transcriptional regulatory protein WalR</fullName>
    </submittedName>
</protein>
<dbReference type="GO" id="GO:0006355">
    <property type="term" value="P:regulation of DNA-templated transcription"/>
    <property type="evidence" value="ECO:0007669"/>
    <property type="project" value="InterPro"/>
</dbReference>
<dbReference type="GO" id="GO:0000976">
    <property type="term" value="F:transcription cis-regulatory region binding"/>
    <property type="evidence" value="ECO:0007669"/>
    <property type="project" value="TreeGrafter"/>
</dbReference>
<dbReference type="SMART" id="SM00448">
    <property type="entry name" value="REC"/>
    <property type="match status" value="1"/>
</dbReference>
<keyword evidence="3" id="KW-0805">Transcription regulation</keyword>
<feature type="DNA-binding region" description="OmpR/PhoB-type" evidence="7">
    <location>
        <begin position="132"/>
        <end position="231"/>
    </location>
</feature>
<keyword evidence="2" id="KW-0902">Two-component regulatory system</keyword>
<dbReference type="SMART" id="SM00862">
    <property type="entry name" value="Trans_reg_C"/>
    <property type="match status" value="1"/>
</dbReference>
<dbReference type="EMBL" id="QLTW01000145">
    <property type="protein sequence ID" value="MBT9145686.1"/>
    <property type="molecule type" value="Genomic_DNA"/>
</dbReference>
<dbReference type="FunFam" id="3.40.50.2300:FF:000001">
    <property type="entry name" value="DNA-binding response regulator PhoB"/>
    <property type="match status" value="1"/>
</dbReference>
<dbReference type="Gene3D" id="6.10.250.690">
    <property type="match status" value="1"/>
</dbReference>
<evidence type="ECO:0000259" key="9">
    <source>
        <dbReference type="PROSITE" id="PS51755"/>
    </source>
</evidence>
<dbReference type="InterPro" id="IPR001789">
    <property type="entry name" value="Sig_transdc_resp-reg_receiver"/>
</dbReference>
<dbReference type="PROSITE" id="PS50110">
    <property type="entry name" value="RESPONSE_REGULATORY"/>
    <property type="match status" value="1"/>
</dbReference>
<dbReference type="PANTHER" id="PTHR48111">
    <property type="entry name" value="REGULATOR OF RPOS"/>
    <property type="match status" value="1"/>
</dbReference>
<evidence type="ECO:0000256" key="4">
    <source>
        <dbReference type="ARBA" id="ARBA00023125"/>
    </source>
</evidence>
<keyword evidence="5" id="KW-0804">Transcription</keyword>
<proteinExistence type="predicted"/>
<sequence>MSEKKRILVVEDDLSLVEGLKFSLKKEGYEVEVVSNGLKALEVIQNKPPNLVVLDLMLPGIDGLEVCKIARQKGFKGLILILTAKSDETDKVIGLELGADDYLTKPFSLRELHARIKVLLRRATMESISPPFELLVSGDLVIDLSARKATTGNYLLNLSHREFDLLAFLVRNQGKVFSRDVLLENIWGYNWIGDVRTVDVHIRWLREKIEPNPTIPRYLITVRGYGYKFEPNQK</sequence>
<feature type="domain" description="Response regulatory" evidence="8">
    <location>
        <begin position="6"/>
        <end position="120"/>
    </location>
</feature>
<keyword evidence="4 7" id="KW-0238">DNA-binding</keyword>
<evidence type="ECO:0000256" key="7">
    <source>
        <dbReference type="PROSITE-ProRule" id="PRU01091"/>
    </source>
</evidence>
<dbReference type="GO" id="GO:0032993">
    <property type="term" value="C:protein-DNA complex"/>
    <property type="evidence" value="ECO:0007669"/>
    <property type="project" value="TreeGrafter"/>
</dbReference>
<dbReference type="InterPro" id="IPR039420">
    <property type="entry name" value="WalR-like"/>
</dbReference>
<reference evidence="10 11" key="1">
    <citation type="journal article" date="2021" name="bioRxiv">
        <title>Unique metabolic strategies in Hadean analogues reveal hints for primordial physiology.</title>
        <authorList>
            <person name="Nobu M.K."/>
            <person name="Nakai R."/>
            <person name="Tamazawa S."/>
            <person name="Mori H."/>
            <person name="Toyoda A."/>
            <person name="Ijiri A."/>
            <person name="Suzuki S."/>
            <person name="Kurokawa K."/>
            <person name="Kamagata Y."/>
            <person name="Tamaki H."/>
        </authorList>
    </citation>
    <scope>NUCLEOTIDE SEQUENCE [LARGE SCALE GENOMIC DNA]</scope>
    <source>
        <strain evidence="10">BS525</strain>
    </source>
</reference>
<evidence type="ECO:0000256" key="6">
    <source>
        <dbReference type="PROSITE-ProRule" id="PRU00169"/>
    </source>
</evidence>
<feature type="modified residue" description="4-aspartylphosphate" evidence="6">
    <location>
        <position position="55"/>
    </location>
</feature>
<dbReference type="Gene3D" id="1.10.10.10">
    <property type="entry name" value="Winged helix-like DNA-binding domain superfamily/Winged helix DNA-binding domain"/>
    <property type="match status" value="1"/>
</dbReference>
<dbReference type="Gene3D" id="3.40.50.2300">
    <property type="match status" value="1"/>
</dbReference>
<accession>A0A9E2BJ14</accession>
<organism evidence="10 11">
    <name type="scientific">Psychracetigena formicireducens</name>
    <dbReference type="NCBI Taxonomy" id="2986056"/>
    <lineage>
        <taxon>Bacteria</taxon>
        <taxon>Bacillati</taxon>
        <taxon>Candidatus Lithacetigenota</taxon>
        <taxon>Candidatus Psychracetigena</taxon>
    </lineage>
</organism>
<keyword evidence="1 6" id="KW-0597">Phosphoprotein</keyword>
<dbReference type="GO" id="GO:0000156">
    <property type="term" value="F:phosphorelay response regulator activity"/>
    <property type="evidence" value="ECO:0007669"/>
    <property type="project" value="TreeGrafter"/>
</dbReference>
<dbReference type="PANTHER" id="PTHR48111:SF40">
    <property type="entry name" value="PHOSPHATE REGULON TRANSCRIPTIONAL REGULATORY PROTEIN PHOB"/>
    <property type="match status" value="1"/>
</dbReference>
<feature type="domain" description="OmpR/PhoB-type" evidence="9">
    <location>
        <begin position="132"/>
        <end position="231"/>
    </location>
</feature>
<evidence type="ECO:0000256" key="5">
    <source>
        <dbReference type="ARBA" id="ARBA00023163"/>
    </source>
</evidence>
<evidence type="ECO:0000256" key="1">
    <source>
        <dbReference type="ARBA" id="ARBA00022553"/>
    </source>
</evidence>
<evidence type="ECO:0000259" key="8">
    <source>
        <dbReference type="PROSITE" id="PS50110"/>
    </source>
</evidence>
<name>A0A9E2BJ14_PSYF1</name>
<gene>
    <name evidence="10" type="primary">walR_1</name>
    <name evidence="10" type="ORF">DDT42_01561</name>
</gene>
<dbReference type="InterPro" id="IPR036388">
    <property type="entry name" value="WH-like_DNA-bd_sf"/>
</dbReference>
<dbReference type="InterPro" id="IPR001867">
    <property type="entry name" value="OmpR/PhoB-type_DNA-bd"/>
</dbReference>
<dbReference type="FunFam" id="1.10.10.10:FF:000018">
    <property type="entry name" value="DNA-binding response regulator ResD"/>
    <property type="match status" value="1"/>
</dbReference>
<dbReference type="CDD" id="cd00383">
    <property type="entry name" value="trans_reg_C"/>
    <property type="match status" value="1"/>
</dbReference>
<dbReference type="SUPFAM" id="SSF52172">
    <property type="entry name" value="CheY-like"/>
    <property type="match status" value="1"/>
</dbReference>
<dbReference type="PROSITE" id="PS51755">
    <property type="entry name" value="OMPR_PHOB"/>
    <property type="match status" value="1"/>
</dbReference>
<dbReference type="Pfam" id="PF00486">
    <property type="entry name" value="Trans_reg_C"/>
    <property type="match status" value="1"/>
</dbReference>
<evidence type="ECO:0000256" key="2">
    <source>
        <dbReference type="ARBA" id="ARBA00023012"/>
    </source>
</evidence>
<dbReference type="Pfam" id="PF00072">
    <property type="entry name" value="Response_reg"/>
    <property type="match status" value="1"/>
</dbReference>
<evidence type="ECO:0000256" key="3">
    <source>
        <dbReference type="ARBA" id="ARBA00023015"/>
    </source>
</evidence>
<dbReference type="InterPro" id="IPR016032">
    <property type="entry name" value="Sig_transdc_resp-reg_C-effctor"/>
</dbReference>
<evidence type="ECO:0000313" key="11">
    <source>
        <dbReference type="Proteomes" id="UP000811545"/>
    </source>
</evidence>
<dbReference type="GO" id="GO:0005829">
    <property type="term" value="C:cytosol"/>
    <property type="evidence" value="ECO:0007669"/>
    <property type="project" value="TreeGrafter"/>
</dbReference>
<dbReference type="SUPFAM" id="SSF46894">
    <property type="entry name" value="C-terminal effector domain of the bipartite response regulators"/>
    <property type="match status" value="1"/>
</dbReference>